<reference evidence="2" key="1">
    <citation type="journal article" date="2021" name="Proc. Natl. Acad. Sci. U.S.A.">
        <title>A Catalog of Tens of Thousands of Viruses from Human Metagenomes Reveals Hidden Associations with Chronic Diseases.</title>
        <authorList>
            <person name="Tisza M.J."/>
            <person name="Buck C.B."/>
        </authorList>
    </citation>
    <scope>NUCLEOTIDE SEQUENCE</scope>
    <source>
        <strain evidence="2">Ct8wU2</strain>
    </source>
</reference>
<dbReference type="EMBL" id="BK032699">
    <property type="protein sequence ID" value="DAF55780.1"/>
    <property type="molecule type" value="Genomic_DNA"/>
</dbReference>
<feature type="transmembrane region" description="Helical" evidence="1">
    <location>
        <begin position="24"/>
        <end position="42"/>
    </location>
</feature>
<proteinExistence type="predicted"/>
<keyword evidence="1" id="KW-1133">Transmembrane helix</keyword>
<evidence type="ECO:0000256" key="1">
    <source>
        <dbReference type="SAM" id="Phobius"/>
    </source>
</evidence>
<name>A0A8S5SXF9_9CAUD</name>
<keyword evidence="1" id="KW-0812">Transmembrane</keyword>
<sequence length="192" mass="20582">MAVGLLLCLGKGDGTVITKNEIVLTIAAALAFAGGFVLRGVLHTCPVADTKVVTQVEYRDKVKTEIAYVPKETVIYKSVDGSTKSEPEKTDIDVKLNKPVLNVKVNDKAFVVAKAENEQYLFDKNKLTLTQTSSTDLNIKIPVVDKTRRWGIGAGISKDGAVSIISFPLKGNAGGWVAGRADNVMGGVMVRF</sequence>
<protein>
    <submittedName>
        <fullName evidence="2">Uncharacterized protein</fullName>
    </submittedName>
</protein>
<accession>A0A8S5SXF9</accession>
<evidence type="ECO:0000313" key="2">
    <source>
        <dbReference type="EMBL" id="DAF55780.1"/>
    </source>
</evidence>
<organism evidence="2">
    <name type="scientific">Siphoviridae sp. ct8wU2</name>
    <dbReference type="NCBI Taxonomy" id="2827791"/>
    <lineage>
        <taxon>Viruses</taxon>
        <taxon>Duplodnaviria</taxon>
        <taxon>Heunggongvirae</taxon>
        <taxon>Uroviricota</taxon>
        <taxon>Caudoviricetes</taxon>
    </lineage>
</organism>
<keyword evidence="1" id="KW-0472">Membrane</keyword>